<feature type="domain" description="S-Me-THD-like C-terminal" evidence="2">
    <location>
        <begin position="166"/>
        <end position="355"/>
    </location>
</feature>
<evidence type="ECO:0000313" key="3">
    <source>
        <dbReference type="EMBL" id="KAB0686330.1"/>
    </source>
</evidence>
<dbReference type="RefSeq" id="WP_151002934.1">
    <property type="nucleotide sequence ID" value="NZ_CABVPO010000010.1"/>
</dbReference>
<feature type="domain" description="S-Me-THD N-terminal" evidence="1">
    <location>
        <begin position="8"/>
        <end position="162"/>
    </location>
</feature>
<dbReference type="InterPro" id="IPR027479">
    <property type="entry name" value="S-Me-THD_N_sf"/>
</dbReference>
<evidence type="ECO:0000259" key="2">
    <source>
        <dbReference type="Pfam" id="PF20906"/>
    </source>
</evidence>
<evidence type="ECO:0000259" key="1">
    <source>
        <dbReference type="Pfam" id="PF06032"/>
    </source>
</evidence>
<dbReference type="Pfam" id="PF20906">
    <property type="entry name" value="S-Me-THD_C"/>
    <property type="match status" value="1"/>
</dbReference>
<dbReference type="Gene3D" id="2.40.390.10">
    <property type="entry name" value="CV3147-like"/>
    <property type="match status" value="1"/>
</dbReference>
<dbReference type="AlphaFoldDB" id="A0A6L3NQD1"/>
<gene>
    <name evidence="3" type="ORF">F7R13_00925</name>
</gene>
<sequence length="363" mass="38992">MRQLDEDAVRNIALGAAVLGTGGGGDTAIGLYIALDEIRRSGPIELLDVNEVPAGALILPTSMMGAPSVSIEKLPSGRELDIVFDDMQAALGKRAFATMPVEIGGGNSLVPLILAARRRLPVIDADAMGRAFPEYQMVSFHLHGLAARIATFADERGNRVTVYPSDGEWGERLCRPLVDAMGANATACDFPLTGEEVRRCAIPGTITLAEEIGRLISRAGDRQGGNVATGLADALNGYLLIEGKIVDLKRRTTGGFTRGSMEIAGIEQDTGRSVTVNFQNEFLVARDARGVLATTPDLITLVDHETGHAIPTETLTYGMRVALLACPCHDQWRTEEGVRTTGPRYFGYEVDYEPVESIARRRA</sequence>
<organism evidence="3 4">
    <name type="scientific">Burkholderia territorii</name>
    <dbReference type="NCBI Taxonomy" id="1503055"/>
    <lineage>
        <taxon>Bacteria</taxon>
        <taxon>Pseudomonadati</taxon>
        <taxon>Pseudomonadota</taxon>
        <taxon>Betaproteobacteria</taxon>
        <taxon>Burkholderiales</taxon>
        <taxon>Burkholderiaceae</taxon>
        <taxon>Burkholderia</taxon>
        <taxon>Burkholderia cepacia complex</taxon>
    </lineage>
</organism>
<dbReference type="Pfam" id="PF06032">
    <property type="entry name" value="S-Me-THD_N"/>
    <property type="match status" value="1"/>
</dbReference>
<dbReference type="InterPro" id="IPR010318">
    <property type="entry name" value="S-Me-THD_N"/>
</dbReference>
<reference evidence="3 4" key="1">
    <citation type="submission" date="2019-09" db="EMBL/GenBank/DDBJ databases">
        <title>Draft genome sequences of 48 bacterial type strains from the CCUG.</title>
        <authorList>
            <person name="Tunovic T."/>
            <person name="Pineiro-Iglesias B."/>
            <person name="Unosson C."/>
            <person name="Inganas E."/>
            <person name="Ohlen M."/>
            <person name="Cardew S."/>
            <person name="Jensie-Markopoulos S."/>
            <person name="Salva-Serra F."/>
            <person name="Jaen-Luchoro D."/>
            <person name="Karlsson R."/>
            <person name="Svensson-Stadler L."/>
            <person name="Chun J."/>
            <person name="Moore E."/>
        </authorList>
    </citation>
    <scope>NUCLEOTIDE SEQUENCE [LARGE SCALE GENOMIC DNA]</scope>
    <source>
        <strain evidence="3 4">CCUG 65687</strain>
    </source>
</reference>
<dbReference type="InterPro" id="IPR024071">
    <property type="entry name" value="S-Me-THD_C_sf"/>
</dbReference>
<dbReference type="SUPFAM" id="SSF160991">
    <property type="entry name" value="CV3147-like"/>
    <property type="match status" value="1"/>
</dbReference>
<dbReference type="Gene3D" id="3.40.1610.10">
    <property type="entry name" value="CV3147-like domain"/>
    <property type="match status" value="1"/>
</dbReference>
<name>A0A6L3NQD1_9BURK</name>
<dbReference type="EMBL" id="VZOL01000004">
    <property type="protein sequence ID" value="KAB0686330.1"/>
    <property type="molecule type" value="Genomic_DNA"/>
</dbReference>
<proteinExistence type="predicted"/>
<evidence type="ECO:0000313" key="4">
    <source>
        <dbReference type="Proteomes" id="UP000473571"/>
    </source>
</evidence>
<dbReference type="Proteomes" id="UP000473571">
    <property type="component" value="Unassembled WGS sequence"/>
</dbReference>
<protein>
    <submittedName>
        <fullName evidence="3">DUF917 domain-containing protein</fullName>
    </submittedName>
</protein>
<accession>A0A6L3NQD1</accession>
<comment type="caution">
    <text evidence="3">The sequence shown here is derived from an EMBL/GenBank/DDBJ whole genome shotgun (WGS) entry which is preliminary data.</text>
</comment>
<dbReference type="InterPro" id="IPR048350">
    <property type="entry name" value="S-Me-THD-like_C"/>
</dbReference>